<evidence type="ECO:0000313" key="1">
    <source>
        <dbReference type="EMBL" id="MSE19737.1"/>
    </source>
</evidence>
<protein>
    <recommendedName>
        <fullName evidence="3">Phage XkdN-like protein</fullName>
    </recommendedName>
</protein>
<proteinExistence type="predicted"/>
<dbReference type="Pfam" id="PF08890">
    <property type="entry name" value="Phage_TAC_5"/>
    <property type="match status" value="1"/>
</dbReference>
<evidence type="ECO:0008006" key="3">
    <source>
        <dbReference type="Google" id="ProtNLM"/>
    </source>
</evidence>
<dbReference type="InterPro" id="IPR038559">
    <property type="entry name" value="XkdN-like_sf"/>
</dbReference>
<dbReference type="EMBL" id="WKKY01000002">
    <property type="protein sequence ID" value="MSE19737.1"/>
    <property type="molecule type" value="Genomic_DNA"/>
</dbReference>
<comment type="caution">
    <text evidence="1">The sequence shown here is derived from an EMBL/GenBank/DDBJ whole genome shotgun (WGS) entry which is preliminary data.</text>
</comment>
<evidence type="ECO:0000313" key="2">
    <source>
        <dbReference type="Proteomes" id="UP000491237"/>
    </source>
</evidence>
<reference evidence="1 2" key="1">
    <citation type="submission" date="2019-11" db="EMBL/GenBank/DDBJ databases">
        <title>Draft Genome Sequence of Plant Growth-Promoting Rhizosphere-Associated Bacteria.</title>
        <authorList>
            <person name="Vasilyev I.Y."/>
            <person name="Radchenko V."/>
            <person name="Ilnitskaya E.V."/>
        </authorList>
    </citation>
    <scope>NUCLEOTIDE SEQUENCE [LARGE SCALE GENOMIC DNA]</scope>
    <source>
        <strain evidence="1 2">VRA_07sq_f</strain>
    </source>
</reference>
<gene>
    <name evidence="1" type="ORF">GKC44_00355</name>
</gene>
<name>A0A844EAB7_9LACO</name>
<accession>A0A844EAB7</accession>
<dbReference type="Gene3D" id="3.30.2220.30">
    <property type="match status" value="1"/>
</dbReference>
<dbReference type="Proteomes" id="UP000491237">
    <property type="component" value="Unassembled WGS sequence"/>
</dbReference>
<dbReference type="AlphaFoldDB" id="A0A844EAB7"/>
<dbReference type="RefSeq" id="WP_343509580.1">
    <property type="nucleotide sequence ID" value="NZ_JBAPMB010000018.1"/>
</dbReference>
<sequence length="138" mass="15670">MAQVNISDFLAQNVSNEPVTEEVRFKRFKSPFIIKEITNDESDQLTKQATVRHIDKRTRQVVEQTDATKYAELLVVASVVQPNLNSAELQKSYGTMGKPVETLKKMLKFSELNELTQRVTDLVGVNNNLDEDVDTVKK</sequence>
<organism evidence="1 2">
    <name type="scientific">Lentilactobacillus parabuchneri</name>
    <dbReference type="NCBI Taxonomy" id="152331"/>
    <lineage>
        <taxon>Bacteria</taxon>
        <taxon>Bacillati</taxon>
        <taxon>Bacillota</taxon>
        <taxon>Bacilli</taxon>
        <taxon>Lactobacillales</taxon>
        <taxon>Lactobacillaceae</taxon>
        <taxon>Lentilactobacillus</taxon>
    </lineage>
</organism>
<dbReference type="InterPro" id="IPR014986">
    <property type="entry name" value="XkdN-like"/>
</dbReference>